<dbReference type="PROSITE" id="PS51000">
    <property type="entry name" value="HTH_DEOR_2"/>
    <property type="match status" value="1"/>
</dbReference>
<keyword evidence="2 5" id="KW-0238">DNA-binding</keyword>
<dbReference type="SUPFAM" id="SSF46785">
    <property type="entry name" value="Winged helix' DNA-binding domain"/>
    <property type="match status" value="1"/>
</dbReference>
<gene>
    <name evidence="5" type="ORF">H9870_06740</name>
</gene>
<dbReference type="InterPro" id="IPR001034">
    <property type="entry name" value="DeoR_HTH"/>
</dbReference>
<dbReference type="SUPFAM" id="SSF100950">
    <property type="entry name" value="NagB/RpiA/CoA transferase-like"/>
    <property type="match status" value="1"/>
</dbReference>
<dbReference type="AlphaFoldDB" id="A0A9D1RNR2"/>
<name>A0A9D1RNR2_9CORY</name>
<dbReference type="SMART" id="SM00420">
    <property type="entry name" value="HTH_DEOR"/>
    <property type="match status" value="1"/>
</dbReference>
<dbReference type="InterPro" id="IPR037171">
    <property type="entry name" value="NagB/RpiA_transferase-like"/>
</dbReference>
<dbReference type="EMBL" id="DXGC01000065">
    <property type="protein sequence ID" value="HIW91339.1"/>
    <property type="molecule type" value="Genomic_DNA"/>
</dbReference>
<evidence type="ECO:0000313" key="5">
    <source>
        <dbReference type="EMBL" id="HIW91339.1"/>
    </source>
</evidence>
<reference evidence="5" key="2">
    <citation type="submission" date="2021-04" db="EMBL/GenBank/DDBJ databases">
        <authorList>
            <person name="Gilroy R."/>
        </authorList>
    </citation>
    <scope>NUCLEOTIDE SEQUENCE</scope>
    <source>
        <strain evidence="5">CHK32-1732</strain>
    </source>
</reference>
<dbReference type="Pfam" id="PF08220">
    <property type="entry name" value="HTH_DeoR"/>
    <property type="match status" value="1"/>
</dbReference>
<feature type="domain" description="HTH deoR-type" evidence="4">
    <location>
        <begin position="3"/>
        <end position="58"/>
    </location>
</feature>
<evidence type="ECO:0000256" key="3">
    <source>
        <dbReference type="ARBA" id="ARBA00023163"/>
    </source>
</evidence>
<accession>A0A9D1RNR2</accession>
<evidence type="ECO:0000259" key="4">
    <source>
        <dbReference type="PROSITE" id="PS51000"/>
    </source>
</evidence>
<dbReference type="PANTHER" id="PTHR30363">
    <property type="entry name" value="HTH-TYPE TRANSCRIPTIONAL REGULATOR SRLR-RELATED"/>
    <property type="match status" value="1"/>
</dbReference>
<keyword evidence="3" id="KW-0804">Transcription</keyword>
<dbReference type="Proteomes" id="UP000824190">
    <property type="component" value="Unassembled WGS sequence"/>
</dbReference>
<dbReference type="Gene3D" id="3.40.50.1360">
    <property type="match status" value="1"/>
</dbReference>
<evidence type="ECO:0000256" key="1">
    <source>
        <dbReference type="ARBA" id="ARBA00023015"/>
    </source>
</evidence>
<protein>
    <submittedName>
        <fullName evidence="5">DeoR/GlpR family DNA-binding transcription regulator</fullName>
    </submittedName>
</protein>
<dbReference type="GO" id="GO:0003677">
    <property type="term" value="F:DNA binding"/>
    <property type="evidence" value="ECO:0007669"/>
    <property type="project" value="UniProtKB-KW"/>
</dbReference>
<dbReference type="InterPro" id="IPR050313">
    <property type="entry name" value="Carb_Metab_HTH_regulators"/>
</dbReference>
<dbReference type="Gene3D" id="1.10.10.10">
    <property type="entry name" value="Winged helix-like DNA-binding domain superfamily/Winged helix DNA-binding domain"/>
    <property type="match status" value="1"/>
</dbReference>
<dbReference type="PRINTS" id="PR00037">
    <property type="entry name" value="HTHLACR"/>
</dbReference>
<sequence length="260" mass="26906">MYAPQRQDAIADDIAAHGGMSVTELATRHGVSAETIRRDLDVLVRQQRLSRVHGGAVPLRPHSREENPVAVRSSTGMEAKARIARAAADHLPASGGSVIVDSGTTTAALAAALLDRPDLTVVTNSVLLSHQLSAHPPDAGGPALRMLGGRVRSITQSVVGSDAVAALGTLRADVAFLGANGISGAFGFSTPDPAEAQTKAAMVRAARTRVVLADASKLGEELLCSFAGSDDIDLLITDAPVISTPTLHDLRHQGMDVIQA</sequence>
<dbReference type="PROSITE" id="PS00894">
    <property type="entry name" value="HTH_DEOR_1"/>
    <property type="match status" value="1"/>
</dbReference>
<proteinExistence type="predicted"/>
<evidence type="ECO:0000256" key="2">
    <source>
        <dbReference type="ARBA" id="ARBA00023125"/>
    </source>
</evidence>
<dbReference type="SMART" id="SM01134">
    <property type="entry name" value="DeoRC"/>
    <property type="match status" value="1"/>
</dbReference>
<comment type="caution">
    <text evidence="5">The sequence shown here is derived from an EMBL/GenBank/DDBJ whole genome shotgun (WGS) entry which is preliminary data.</text>
</comment>
<keyword evidence="1" id="KW-0805">Transcription regulation</keyword>
<reference evidence="5" key="1">
    <citation type="journal article" date="2021" name="PeerJ">
        <title>Extensive microbial diversity within the chicken gut microbiome revealed by metagenomics and culture.</title>
        <authorList>
            <person name="Gilroy R."/>
            <person name="Ravi A."/>
            <person name="Getino M."/>
            <person name="Pursley I."/>
            <person name="Horton D.L."/>
            <person name="Alikhan N.F."/>
            <person name="Baker D."/>
            <person name="Gharbi K."/>
            <person name="Hall N."/>
            <person name="Watson M."/>
            <person name="Adriaenssens E.M."/>
            <person name="Foster-Nyarko E."/>
            <person name="Jarju S."/>
            <person name="Secka A."/>
            <person name="Antonio M."/>
            <person name="Oren A."/>
            <person name="Chaudhuri R.R."/>
            <person name="La Ragione R."/>
            <person name="Hildebrand F."/>
            <person name="Pallen M.J."/>
        </authorList>
    </citation>
    <scope>NUCLEOTIDE SEQUENCE</scope>
    <source>
        <strain evidence="5">CHK32-1732</strain>
    </source>
</reference>
<dbReference type="Pfam" id="PF00455">
    <property type="entry name" value="DeoRC"/>
    <property type="match status" value="1"/>
</dbReference>
<evidence type="ECO:0000313" key="6">
    <source>
        <dbReference type="Proteomes" id="UP000824190"/>
    </source>
</evidence>
<dbReference type="PANTHER" id="PTHR30363:SF44">
    <property type="entry name" value="AGA OPERON TRANSCRIPTIONAL REPRESSOR-RELATED"/>
    <property type="match status" value="1"/>
</dbReference>
<organism evidence="5 6">
    <name type="scientific">Candidatus Corynebacterium avicola</name>
    <dbReference type="NCBI Taxonomy" id="2838527"/>
    <lineage>
        <taxon>Bacteria</taxon>
        <taxon>Bacillati</taxon>
        <taxon>Actinomycetota</taxon>
        <taxon>Actinomycetes</taxon>
        <taxon>Mycobacteriales</taxon>
        <taxon>Corynebacteriaceae</taxon>
        <taxon>Corynebacterium</taxon>
    </lineage>
</organism>
<dbReference type="InterPro" id="IPR036390">
    <property type="entry name" value="WH_DNA-bd_sf"/>
</dbReference>
<dbReference type="InterPro" id="IPR014036">
    <property type="entry name" value="DeoR-like_C"/>
</dbReference>
<dbReference type="GO" id="GO:0003700">
    <property type="term" value="F:DNA-binding transcription factor activity"/>
    <property type="evidence" value="ECO:0007669"/>
    <property type="project" value="InterPro"/>
</dbReference>
<dbReference type="InterPro" id="IPR018356">
    <property type="entry name" value="Tscrpt_reg_HTH_DeoR_CS"/>
</dbReference>
<dbReference type="InterPro" id="IPR036388">
    <property type="entry name" value="WH-like_DNA-bd_sf"/>
</dbReference>